<organism evidence="1 2">
    <name type="scientific">Corynebacterium hylobatis</name>
    <dbReference type="NCBI Taxonomy" id="1859290"/>
    <lineage>
        <taxon>Bacteria</taxon>
        <taxon>Bacillati</taxon>
        <taxon>Actinomycetota</taxon>
        <taxon>Actinomycetes</taxon>
        <taxon>Mycobacteriales</taxon>
        <taxon>Corynebacteriaceae</taxon>
        <taxon>Corynebacterium</taxon>
    </lineage>
</organism>
<proteinExistence type="predicted"/>
<protein>
    <submittedName>
        <fullName evidence="1">Uncharacterized protein</fullName>
    </submittedName>
</protein>
<dbReference type="Proteomes" id="UP000274907">
    <property type="component" value="Unassembled WGS sequence"/>
</dbReference>
<reference evidence="1 2" key="1">
    <citation type="submission" date="2018-12" db="EMBL/GenBank/DDBJ databases">
        <title>YIM 101343 draft genome.</title>
        <authorList>
            <person name="Chen X."/>
        </authorList>
    </citation>
    <scope>NUCLEOTIDE SEQUENCE [LARGE SCALE GENOMIC DNA]</scope>
    <source>
        <strain evidence="1 2">YIM 101343</strain>
    </source>
</reference>
<dbReference type="AlphaFoldDB" id="A0A430HVB1"/>
<name>A0A430HVB1_9CORY</name>
<evidence type="ECO:0000313" key="2">
    <source>
        <dbReference type="Proteomes" id="UP000274907"/>
    </source>
</evidence>
<dbReference type="EMBL" id="RXHJ01000019">
    <property type="protein sequence ID" value="RSZ61525.1"/>
    <property type="molecule type" value="Genomic_DNA"/>
</dbReference>
<dbReference type="RefSeq" id="WP_126121722.1">
    <property type="nucleotide sequence ID" value="NZ_RXHJ01000019.1"/>
</dbReference>
<evidence type="ECO:0000313" key="1">
    <source>
        <dbReference type="EMBL" id="RSZ61525.1"/>
    </source>
</evidence>
<keyword evidence="2" id="KW-1185">Reference proteome</keyword>
<comment type="caution">
    <text evidence="1">The sequence shown here is derived from an EMBL/GenBank/DDBJ whole genome shotgun (WGS) entry which is preliminary data.</text>
</comment>
<accession>A0A430HVB1</accession>
<gene>
    <name evidence="1" type="ORF">EAH68_12735</name>
</gene>
<sequence length="84" mass="9083">MTQLKITRTGMNIYAGTDQWWVATPTSPYAPQILTMCGDTATTDTIRTGTGEDLLVGIPVDQLDLFIEALITVRKEAGRAPAAE</sequence>